<sequence>MLEFLEQLRRFSIYQLSKNIFCSLRNIQSLASNHYQIIYQSTTQRTPLTTQAHMESLSEVPIIDVRAFLNKEDPTAAEEQCKLVAKSLHEFGILIWRDPRIEEKDNEDYLDMMEEYFELEARKHYAGKKLEDCKPEHNFQAGVTPERQERARNHQHILDKLTPENMPQSKFPPELDAKWRFFWAIGERPAEVAENIPRVIPASFIDWEKRMNKWGNMMIEACFTAGEMAAIGMGLQTDTFTSRMKGGPHLLAPTGSDLQRYDVGTTFAGFHYDLSPLPEMSHLYHEDAPTKYRKMTAHEKLMEELKAINLAPSSPKNGVIQIGEMPASAQQPIALV</sequence>
<comment type="caution">
    <text evidence="1">The sequence shown here is derived from an EMBL/GenBank/DDBJ whole genome shotgun (WGS) entry which is preliminary data.</text>
</comment>
<dbReference type="SUPFAM" id="SSF51197">
    <property type="entry name" value="Clavaminate synthase-like"/>
    <property type="match status" value="1"/>
</dbReference>
<accession>A0A8J8NTC6</accession>
<dbReference type="EMBL" id="RRYP01006355">
    <property type="protein sequence ID" value="TNV81267.1"/>
    <property type="molecule type" value="Genomic_DNA"/>
</dbReference>
<dbReference type="Proteomes" id="UP000785679">
    <property type="component" value="Unassembled WGS sequence"/>
</dbReference>
<reference evidence="1" key="1">
    <citation type="submission" date="2019-06" db="EMBL/GenBank/DDBJ databases">
        <authorList>
            <person name="Zheng W."/>
        </authorList>
    </citation>
    <scope>NUCLEOTIDE SEQUENCE</scope>
    <source>
        <strain evidence="1">QDHG01</strain>
    </source>
</reference>
<dbReference type="AlphaFoldDB" id="A0A8J8NTC6"/>
<name>A0A8J8NTC6_HALGN</name>
<evidence type="ECO:0000313" key="1">
    <source>
        <dbReference type="EMBL" id="TNV81267.1"/>
    </source>
</evidence>
<gene>
    <name evidence="1" type="ORF">FGO68_gene15666</name>
</gene>
<evidence type="ECO:0008006" key="3">
    <source>
        <dbReference type="Google" id="ProtNLM"/>
    </source>
</evidence>
<dbReference type="InterPro" id="IPR027443">
    <property type="entry name" value="IPNS-like_sf"/>
</dbReference>
<evidence type="ECO:0000313" key="2">
    <source>
        <dbReference type="Proteomes" id="UP000785679"/>
    </source>
</evidence>
<organism evidence="1 2">
    <name type="scientific">Halteria grandinella</name>
    <dbReference type="NCBI Taxonomy" id="5974"/>
    <lineage>
        <taxon>Eukaryota</taxon>
        <taxon>Sar</taxon>
        <taxon>Alveolata</taxon>
        <taxon>Ciliophora</taxon>
        <taxon>Intramacronucleata</taxon>
        <taxon>Spirotrichea</taxon>
        <taxon>Stichotrichia</taxon>
        <taxon>Sporadotrichida</taxon>
        <taxon>Halteriidae</taxon>
        <taxon>Halteria</taxon>
    </lineage>
</organism>
<dbReference type="Gene3D" id="2.60.120.330">
    <property type="entry name" value="B-lactam Antibiotic, Isopenicillin N Synthase, Chain"/>
    <property type="match status" value="1"/>
</dbReference>
<keyword evidence="2" id="KW-1185">Reference proteome</keyword>
<dbReference type="OrthoDB" id="10248513at2759"/>
<proteinExistence type="predicted"/>
<protein>
    <recommendedName>
        <fullName evidence="3">Non-haem dioxygenase N-terminal domain-containing protein</fullName>
    </recommendedName>
</protein>